<gene>
    <name evidence="2" type="ORF">ACFFX0_07625</name>
</gene>
<evidence type="ECO:0000313" key="3">
    <source>
        <dbReference type="Proteomes" id="UP001589575"/>
    </source>
</evidence>
<name>A0ABV5FWL9_9MICC</name>
<reference evidence="2 3" key="1">
    <citation type="submission" date="2024-09" db="EMBL/GenBank/DDBJ databases">
        <authorList>
            <person name="Sun Q."/>
            <person name="Mori K."/>
        </authorList>
    </citation>
    <scope>NUCLEOTIDE SEQUENCE [LARGE SCALE GENOMIC DNA]</scope>
    <source>
        <strain evidence="2 3">CCM 7609</strain>
    </source>
</reference>
<organism evidence="2 3">
    <name type="scientific">Citricoccus parietis</name>
    <dbReference type="NCBI Taxonomy" id="592307"/>
    <lineage>
        <taxon>Bacteria</taxon>
        <taxon>Bacillati</taxon>
        <taxon>Actinomycetota</taxon>
        <taxon>Actinomycetes</taxon>
        <taxon>Micrococcales</taxon>
        <taxon>Micrococcaceae</taxon>
        <taxon>Citricoccus</taxon>
    </lineage>
</organism>
<accession>A0ABV5FWL9</accession>
<evidence type="ECO:0000256" key="1">
    <source>
        <dbReference type="SAM" id="MobiDB-lite"/>
    </source>
</evidence>
<dbReference type="Proteomes" id="UP001589575">
    <property type="component" value="Unassembled WGS sequence"/>
</dbReference>
<proteinExistence type="predicted"/>
<keyword evidence="3" id="KW-1185">Reference proteome</keyword>
<comment type="caution">
    <text evidence="2">The sequence shown here is derived from an EMBL/GenBank/DDBJ whole genome shotgun (WGS) entry which is preliminary data.</text>
</comment>
<feature type="compositionally biased region" description="Basic residues" evidence="1">
    <location>
        <begin position="59"/>
        <end position="70"/>
    </location>
</feature>
<sequence length="70" mass="7876">MRRFGRRAWSSRNRRRRPRGFGTVAGGGDHPDLLPSTPPPWSEITGTPSSGRTAAGPRPPRRWPSRRSTR</sequence>
<feature type="region of interest" description="Disordered" evidence="1">
    <location>
        <begin position="1"/>
        <end position="70"/>
    </location>
</feature>
<protein>
    <submittedName>
        <fullName evidence="2">Uncharacterized protein</fullName>
    </submittedName>
</protein>
<evidence type="ECO:0000313" key="2">
    <source>
        <dbReference type="EMBL" id="MFB9071067.1"/>
    </source>
</evidence>
<dbReference type="EMBL" id="JBHMFI010000001">
    <property type="protein sequence ID" value="MFB9071067.1"/>
    <property type="molecule type" value="Genomic_DNA"/>
</dbReference>